<gene>
    <name evidence="1" type="ORF">H6G83_11575</name>
</gene>
<keyword evidence="2" id="KW-1185">Reference proteome</keyword>
<dbReference type="RefSeq" id="WP_190471602.1">
    <property type="nucleotide sequence ID" value="NZ_JACJSG010000013.1"/>
</dbReference>
<evidence type="ECO:0000313" key="1">
    <source>
        <dbReference type="EMBL" id="MBD2501232.1"/>
    </source>
</evidence>
<evidence type="ECO:0000313" key="2">
    <source>
        <dbReference type="Proteomes" id="UP000661112"/>
    </source>
</evidence>
<dbReference type="Proteomes" id="UP000661112">
    <property type="component" value="Unassembled WGS sequence"/>
</dbReference>
<organism evidence="1 2">
    <name type="scientific">Anabaena azotica FACHB-119</name>
    <dbReference type="NCBI Taxonomy" id="947527"/>
    <lineage>
        <taxon>Bacteria</taxon>
        <taxon>Bacillati</taxon>
        <taxon>Cyanobacteriota</taxon>
        <taxon>Cyanophyceae</taxon>
        <taxon>Nostocales</taxon>
        <taxon>Nostocaceae</taxon>
        <taxon>Anabaena</taxon>
        <taxon>Anabaena azotica</taxon>
    </lineage>
</organism>
<accession>A0ABR8D4R1</accession>
<proteinExistence type="predicted"/>
<name>A0ABR8D4R1_9NOST</name>
<protein>
    <submittedName>
        <fullName evidence="1">Uncharacterized protein</fullName>
    </submittedName>
</protein>
<dbReference type="EMBL" id="JACJSG010000013">
    <property type="protein sequence ID" value="MBD2501232.1"/>
    <property type="molecule type" value="Genomic_DNA"/>
</dbReference>
<comment type="caution">
    <text evidence="1">The sequence shown here is derived from an EMBL/GenBank/DDBJ whole genome shotgun (WGS) entry which is preliminary data.</text>
</comment>
<sequence>MLPSTMRSLISLHLQICKHSNHNPVFLCSLEPSDRLRRALNCILHCYFLAIAKLLFNT</sequence>
<reference evidence="1 2" key="1">
    <citation type="journal article" date="2020" name="ISME J.">
        <title>Comparative genomics reveals insights into cyanobacterial evolution and habitat adaptation.</title>
        <authorList>
            <person name="Chen M.Y."/>
            <person name="Teng W.K."/>
            <person name="Zhao L."/>
            <person name="Hu C.X."/>
            <person name="Zhou Y.K."/>
            <person name="Han B.P."/>
            <person name="Song L.R."/>
            <person name="Shu W.S."/>
        </authorList>
    </citation>
    <scope>NUCLEOTIDE SEQUENCE [LARGE SCALE GENOMIC DNA]</scope>
    <source>
        <strain evidence="1 2">FACHB-119</strain>
    </source>
</reference>